<dbReference type="Proteomes" id="UP000829398">
    <property type="component" value="Chromosome 8"/>
</dbReference>
<sequence length="367" mass="42471">MANEGSSRPKRRVKQWAGWSPTRPPLVIEFEKVHFPSPSLARRFQTCFMTGKVTDSFFIDLVDFEELVVCSSNVKEMLASWENALNIEEKVYPNLVRNFYSNMDLSATRLDKLVTYVGGLHVEFTVEDLNSILRTDHVGLELYTSRKELQFNCFSHIDVVRNICRRRDLSDDVCSLPFRSKLFPMQIRILHSILQHIIIPRKGHNDEVTRLDVVNNRLLPYGSIITRILRHFRIPITEPVYDDSKRLGREIVLEIGFHRRNGEWVKTTSSKNEDTLLASEDNSMLNDIYFADKLPNFRLGARPRVPHRATTTQAKEPKEKHERDLDTDVPLTFEDSSASEGLMQQILSQVRTLSLQPQQLASRLDSF</sequence>
<dbReference type="EMBL" id="CM039177">
    <property type="protein sequence ID" value="KAH9697929.1"/>
    <property type="molecule type" value="Genomic_DNA"/>
</dbReference>
<evidence type="ECO:0000313" key="2">
    <source>
        <dbReference type="Proteomes" id="UP000829398"/>
    </source>
</evidence>
<organism evidence="1 2">
    <name type="scientific">Citrus sinensis</name>
    <name type="common">Sweet orange</name>
    <name type="synonym">Citrus aurantium var. sinensis</name>
    <dbReference type="NCBI Taxonomy" id="2711"/>
    <lineage>
        <taxon>Eukaryota</taxon>
        <taxon>Viridiplantae</taxon>
        <taxon>Streptophyta</taxon>
        <taxon>Embryophyta</taxon>
        <taxon>Tracheophyta</taxon>
        <taxon>Spermatophyta</taxon>
        <taxon>Magnoliopsida</taxon>
        <taxon>eudicotyledons</taxon>
        <taxon>Gunneridae</taxon>
        <taxon>Pentapetalae</taxon>
        <taxon>rosids</taxon>
        <taxon>malvids</taxon>
        <taxon>Sapindales</taxon>
        <taxon>Rutaceae</taxon>
        <taxon>Aurantioideae</taxon>
        <taxon>Citrus</taxon>
    </lineage>
</organism>
<accession>A0ACB8ILH8</accession>
<reference evidence="2" key="1">
    <citation type="journal article" date="2023" name="Hortic. Res.">
        <title>A chromosome-level phased genome enabling allele-level studies in sweet orange: a case study on citrus Huanglongbing tolerance.</title>
        <authorList>
            <person name="Wu B."/>
            <person name="Yu Q."/>
            <person name="Deng Z."/>
            <person name="Duan Y."/>
            <person name="Luo F."/>
            <person name="Gmitter F. Jr."/>
        </authorList>
    </citation>
    <scope>NUCLEOTIDE SEQUENCE [LARGE SCALE GENOMIC DNA]</scope>
    <source>
        <strain evidence="2">cv. Valencia</strain>
    </source>
</reference>
<comment type="caution">
    <text evidence="1">The sequence shown here is derived from an EMBL/GenBank/DDBJ whole genome shotgun (WGS) entry which is preliminary data.</text>
</comment>
<name>A0ACB8ILH8_CITSI</name>
<proteinExistence type="predicted"/>
<evidence type="ECO:0000313" key="1">
    <source>
        <dbReference type="EMBL" id="KAH9697929.1"/>
    </source>
</evidence>
<protein>
    <submittedName>
        <fullName evidence="1">Uncharacterized protein</fullName>
    </submittedName>
</protein>
<keyword evidence="2" id="KW-1185">Reference proteome</keyword>
<gene>
    <name evidence="1" type="ORF">KPL71_023812</name>
</gene>